<organism evidence="2 3">
    <name type="scientific">Propioniciclava tarda</name>
    <dbReference type="NCBI Taxonomy" id="433330"/>
    <lineage>
        <taxon>Bacteria</taxon>
        <taxon>Bacillati</taxon>
        <taxon>Actinomycetota</taxon>
        <taxon>Actinomycetes</taxon>
        <taxon>Propionibacteriales</taxon>
        <taxon>Propionibacteriaceae</taxon>
        <taxon>Propioniciclava</taxon>
    </lineage>
</organism>
<sequence>MGAVLVWAAALVAPGLLRALDGRPDDPAHTTEFPLLLVALTPAVAASCAVVLLALAGRSAGIVLAAQALSGMDDRRRWLQTWAIVSSAVPRLVSAAVFSGVVAVAAVVFGAVVGLTVGADGRGLLAGVACAATLVGAISVRSAYALHGVILARMPCWDALRHSWTLTRGRFWRRFVPWLLVPAIAW</sequence>
<proteinExistence type="predicted"/>
<feature type="transmembrane region" description="Helical" evidence="1">
    <location>
        <begin position="123"/>
        <end position="144"/>
    </location>
</feature>
<feature type="transmembrane region" description="Helical" evidence="1">
    <location>
        <begin position="92"/>
        <end position="117"/>
    </location>
</feature>
<accession>A0A4V2JTH2</accession>
<keyword evidence="1" id="KW-1133">Transmembrane helix</keyword>
<dbReference type="RefSeq" id="WP_142640432.1">
    <property type="nucleotide sequence ID" value="NZ_FXTL01000001.1"/>
</dbReference>
<feature type="transmembrane region" description="Helical" evidence="1">
    <location>
        <begin position="43"/>
        <end position="71"/>
    </location>
</feature>
<dbReference type="EMBL" id="SDMR01000001">
    <property type="protein sequence ID" value="TBT96291.1"/>
    <property type="molecule type" value="Genomic_DNA"/>
</dbReference>
<reference evidence="2 3" key="1">
    <citation type="submission" date="2019-01" db="EMBL/GenBank/DDBJ databases">
        <title>Lactibacter flavus gen. nov., sp. nov., a novel bacterium of the family Propionibacteriaceae isolated from raw milk and dairy products.</title>
        <authorList>
            <person name="Huptas C."/>
            <person name="Wenning M."/>
            <person name="Breitenwieser F."/>
            <person name="Doll E."/>
            <person name="Von Neubeck M."/>
            <person name="Busse H.-J."/>
            <person name="Scherer S."/>
        </authorList>
    </citation>
    <scope>NUCLEOTIDE SEQUENCE [LARGE SCALE GENOMIC DNA]</scope>
    <source>
        <strain evidence="2 3">DSM 22130</strain>
    </source>
</reference>
<keyword evidence="1" id="KW-0812">Transmembrane</keyword>
<keyword evidence="3" id="KW-1185">Reference proteome</keyword>
<comment type="caution">
    <text evidence="2">The sequence shown here is derived from an EMBL/GenBank/DDBJ whole genome shotgun (WGS) entry which is preliminary data.</text>
</comment>
<name>A0A4V2JTH2_PROTD</name>
<dbReference type="AlphaFoldDB" id="A0A4V2JTH2"/>
<protein>
    <submittedName>
        <fullName evidence="2">Uncharacterized protein</fullName>
    </submittedName>
</protein>
<dbReference type="Proteomes" id="UP000291933">
    <property type="component" value="Unassembled WGS sequence"/>
</dbReference>
<evidence type="ECO:0000313" key="3">
    <source>
        <dbReference type="Proteomes" id="UP000291933"/>
    </source>
</evidence>
<gene>
    <name evidence="2" type="ORF">ET996_01085</name>
</gene>
<evidence type="ECO:0000313" key="2">
    <source>
        <dbReference type="EMBL" id="TBT96291.1"/>
    </source>
</evidence>
<evidence type="ECO:0000256" key="1">
    <source>
        <dbReference type="SAM" id="Phobius"/>
    </source>
</evidence>
<keyword evidence="1" id="KW-0472">Membrane</keyword>